<sequence>MTSRPDPSADTAVLGYDPTARTWVTGPAATTTSFAAAPAIEGELLADEASRRAVATDLGNITVQAPGAVLRPRSAEDVGAMVRFCREHGITVSTRGQAHTTLGQGLTDGLLIEARSLNRVHSLGPDTAEVDAGVHWKDLVLAGFDHSPRLTPPAVTGYTSLTVGGTLSVGGLGGLVGALRTGLQVDHVRELEVVTGTGDIERCSPHHRRDLFEAVLGGLGQCGIITKAVLDLVPARRYARTYVLEHTDNAAFFRDLRVVIEHPGIDHVYAELYAPGAEPTHKCYATVFHDGPTPPDDATVLAGLTAEPAVEDTGYLDYVFSIDRLVDGMRDTVGWDGLLKPWYDVWLTGSVVEEYIAELHPTLTARDIGPFGISLIYPQRRSTLTRPLPRLPEPDGSDWVFVLDINTVAETPGADPEFVEEMLERNTRLFADARDRYGAVLYPIGSVPFTEQDWRAHYGDQWETFRDAKKRYDPDSVLTPGPGIFRNG</sequence>
<dbReference type="InterPro" id="IPR015345">
    <property type="entry name" value="Cytokinin_DH_FAD/cytokin-bd"/>
</dbReference>
<evidence type="ECO:0000313" key="8">
    <source>
        <dbReference type="Proteomes" id="UP001500124"/>
    </source>
</evidence>
<dbReference type="InterPro" id="IPR006094">
    <property type="entry name" value="Oxid_FAD_bind_N"/>
</dbReference>
<evidence type="ECO:0000256" key="3">
    <source>
        <dbReference type="ARBA" id="ARBA00022630"/>
    </source>
</evidence>
<reference evidence="8" key="1">
    <citation type="journal article" date="2019" name="Int. J. Syst. Evol. Microbiol.">
        <title>The Global Catalogue of Microorganisms (GCM) 10K type strain sequencing project: providing services to taxonomists for standard genome sequencing and annotation.</title>
        <authorList>
            <consortium name="The Broad Institute Genomics Platform"/>
            <consortium name="The Broad Institute Genome Sequencing Center for Infectious Disease"/>
            <person name="Wu L."/>
            <person name="Ma J."/>
        </authorList>
    </citation>
    <scope>NUCLEOTIDE SEQUENCE [LARGE SCALE GENOMIC DNA]</scope>
    <source>
        <strain evidence="8">JCM 18410</strain>
    </source>
</reference>
<evidence type="ECO:0000256" key="2">
    <source>
        <dbReference type="ARBA" id="ARBA00005466"/>
    </source>
</evidence>
<comment type="caution">
    <text evidence="7">The sequence shown here is derived from an EMBL/GenBank/DDBJ whole genome shotgun (WGS) entry which is preliminary data.</text>
</comment>
<keyword evidence="5" id="KW-0560">Oxidoreductase</keyword>
<dbReference type="EMBL" id="BAABKC010000021">
    <property type="protein sequence ID" value="GAA5049830.1"/>
    <property type="molecule type" value="Genomic_DNA"/>
</dbReference>
<dbReference type="SUPFAM" id="SSF56176">
    <property type="entry name" value="FAD-binding/transporter-associated domain-like"/>
    <property type="match status" value="1"/>
</dbReference>
<dbReference type="InterPro" id="IPR016166">
    <property type="entry name" value="FAD-bd_PCMH"/>
</dbReference>
<keyword evidence="3" id="KW-0285">Flavoprotein</keyword>
<dbReference type="Gene3D" id="3.40.462.10">
    <property type="entry name" value="FAD-linked oxidases, C-terminal domain"/>
    <property type="match status" value="1"/>
</dbReference>
<protein>
    <recommendedName>
        <fullName evidence="6">FAD-binding PCMH-type domain-containing protein</fullName>
    </recommendedName>
</protein>
<dbReference type="InterPro" id="IPR016169">
    <property type="entry name" value="FAD-bd_PCMH_sub2"/>
</dbReference>
<gene>
    <name evidence="7" type="ORF">GCM10023336_17170</name>
</gene>
<dbReference type="PANTHER" id="PTHR13878:SF53">
    <property type="entry name" value="CYTOKININ DEHYDROGENASE 6"/>
    <property type="match status" value="1"/>
</dbReference>
<comment type="cofactor">
    <cofactor evidence="1">
        <name>FAD</name>
        <dbReference type="ChEBI" id="CHEBI:57692"/>
    </cofactor>
</comment>
<evidence type="ECO:0000256" key="4">
    <source>
        <dbReference type="ARBA" id="ARBA00022827"/>
    </source>
</evidence>
<dbReference type="InterPro" id="IPR016164">
    <property type="entry name" value="FAD-linked_Oxase-like_C"/>
</dbReference>
<keyword evidence="4" id="KW-0274">FAD</keyword>
<proteinExistence type="inferred from homology"/>
<keyword evidence="8" id="KW-1185">Reference proteome</keyword>
<dbReference type="InterPro" id="IPR016170">
    <property type="entry name" value="Cytok_DH_C_sf"/>
</dbReference>
<dbReference type="Gene3D" id="3.30.465.10">
    <property type="match status" value="1"/>
</dbReference>
<dbReference type="RefSeq" id="WP_345667704.1">
    <property type="nucleotide sequence ID" value="NZ_BAABKC010000021.1"/>
</dbReference>
<dbReference type="Gene3D" id="3.30.43.10">
    <property type="entry name" value="Uridine Diphospho-n-acetylenolpyruvylglucosamine Reductase, domain 2"/>
    <property type="match status" value="2"/>
</dbReference>
<organism evidence="7 8">
    <name type="scientific">Streptomyces similanensis</name>
    <dbReference type="NCBI Taxonomy" id="1274988"/>
    <lineage>
        <taxon>Bacteria</taxon>
        <taxon>Bacillati</taxon>
        <taxon>Actinomycetota</taxon>
        <taxon>Actinomycetes</taxon>
        <taxon>Kitasatosporales</taxon>
        <taxon>Streptomycetaceae</taxon>
        <taxon>Streptomyces</taxon>
    </lineage>
</organism>
<accession>A0ABP9K2A3</accession>
<dbReference type="PROSITE" id="PS51387">
    <property type="entry name" value="FAD_PCMH"/>
    <property type="match status" value="1"/>
</dbReference>
<feature type="domain" description="FAD-binding PCMH-type" evidence="6">
    <location>
        <begin position="62"/>
        <end position="235"/>
    </location>
</feature>
<dbReference type="Pfam" id="PF01565">
    <property type="entry name" value="FAD_binding_4"/>
    <property type="match status" value="1"/>
</dbReference>
<dbReference type="InterPro" id="IPR050432">
    <property type="entry name" value="FAD-linked_Oxidoreductases_BP"/>
</dbReference>
<dbReference type="PANTHER" id="PTHR13878">
    <property type="entry name" value="GULONOLACTONE OXIDASE"/>
    <property type="match status" value="1"/>
</dbReference>
<evidence type="ECO:0000259" key="6">
    <source>
        <dbReference type="PROSITE" id="PS51387"/>
    </source>
</evidence>
<comment type="similarity">
    <text evidence="2">Belongs to the oxygen-dependent FAD-linked oxidoreductase family.</text>
</comment>
<dbReference type="InterPro" id="IPR036318">
    <property type="entry name" value="FAD-bd_PCMH-like_sf"/>
</dbReference>
<evidence type="ECO:0000256" key="1">
    <source>
        <dbReference type="ARBA" id="ARBA00001974"/>
    </source>
</evidence>
<dbReference type="Proteomes" id="UP001500124">
    <property type="component" value="Unassembled WGS sequence"/>
</dbReference>
<evidence type="ECO:0000313" key="7">
    <source>
        <dbReference type="EMBL" id="GAA5049830.1"/>
    </source>
</evidence>
<evidence type="ECO:0000256" key="5">
    <source>
        <dbReference type="ARBA" id="ARBA00023002"/>
    </source>
</evidence>
<dbReference type="Pfam" id="PF09265">
    <property type="entry name" value="Cytokin-bind"/>
    <property type="match status" value="1"/>
</dbReference>
<dbReference type="InterPro" id="IPR016167">
    <property type="entry name" value="FAD-bd_PCMH_sub1"/>
</dbReference>
<name>A0ABP9K2A3_9ACTN</name>
<dbReference type="SUPFAM" id="SSF55103">
    <property type="entry name" value="FAD-linked oxidases, C-terminal domain"/>
    <property type="match status" value="1"/>
</dbReference>